<protein>
    <recommendedName>
        <fullName evidence="1">RNase MRP protein 1 RNA binding domain-containing protein</fullName>
    </recommendedName>
</protein>
<name>A0A6A5VBN9_9PLEO</name>
<dbReference type="Pfam" id="PF20945">
    <property type="entry name" value="RMP1"/>
    <property type="match status" value="1"/>
</dbReference>
<feature type="domain" description="RNase MRP protein 1 RNA binding" evidence="1">
    <location>
        <begin position="33"/>
        <end position="121"/>
    </location>
</feature>
<gene>
    <name evidence="2" type="ORF">BU23DRAFT_461054</name>
</gene>
<keyword evidence="3" id="KW-1185">Reference proteome</keyword>
<proteinExistence type="predicted"/>
<dbReference type="PANTHER" id="PTHR37792:SF1">
    <property type="entry name" value="RIBONUCLEASE MRP PROTEIN SUBUNIT RMP1"/>
    <property type="match status" value="1"/>
</dbReference>
<dbReference type="GO" id="GO:0042134">
    <property type="term" value="F:rRNA primary transcript binding"/>
    <property type="evidence" value="ECO:0007669"/>
    <property type="project" value="InterPro"/>
</dbReference>
<accession>A0A6A5VBN9</accession>
<dbReference type="EMBL" id="ML976674">
    <property type="protein sequence ID" value="KAF1974561.1"/>
    <property type="molecule type" value="Genomic_DNA"/>
</dbReference>
<dbReference type="AlphaFoldDB" id="A0A6A5VBN9"/>
<evidence type="ECO:0000313" key="3">
    <source>
        <dbReference type="Proteomes" id="UP000800036"/>
    </source>
</evidence>
<dbReference type="InterPro" id="IPR047205">
    <property type="entry name" value="RMP1"/>
</dbReference>
<evidence type="ECO:0000313" key="2">
    <source>
        <dbReference type="EMBL" id="KAF1974561.1"/>
    </source>
</evidence>
<dbReference type="InterPro" id="IPR047204">
    <property type="entry name" value="RMP1_RBD"/>
</dbReference>
<dbReference type="CDD" id="cd22573">
    <property type="entry name" value="RMP1_RBD"/>
    <property type="match status" value="1"/>
</dbReference>
<dbReference type="OrthoDB" id="5414547at2759"/>
<dbReference type="Proteomes" id="UP000800036">
    <property type="component" value="Unassembled WGS sequence"/>
</dbReference>
<sequence>MPATTIPPLPFSAEEVLNAPDKDKAQLKDIYELLDKLFTRNRNQHRRNHWFKSLWQFRKEMRLLIEAIEHKKKKWAAEQIAHRLQYWDEKCIHQWYLHFTQLVAVGPFAVLGLALMASVARVCRITGITAVYEEMASDDVKGVLTAVDEGLLADEYGGMMDVDESQWEEWEEGVPVEREEYE</sequence>
<dbReference type="PANTHER" id="PTHR37792">
    <property type="entry name" value="RIBONUCLEASE MRP PROTEIN SUBUNIT RMP1"/>
    <property type="match status" value="1"/>
</dbReference>
<evidence type="ECO:0000259" key="1">
    <source>
        <dbReference type="Pfam" id="PF20945"/>
    </source>
</evidence>
<dbReference type="GO" id="GO:0000172">
    <property type="term" value="C:ribonuclease MRP complex"/>
    <property type="evidence" value="ECO:0007669"/>
    <property type="project" value="InterPro"/>
</dbReference>
<organism evidence="2 3">
    <name type="scientific">Bimuria novae-zelandiae CBS 107.79</name>
    <dbReference type="NCBI Taxonomy" id="1447943"/>
    <lineage>
        <taxon>Eukaryota</taxon>
        <taxon>Fungi</taxon>
        <taxon>Dikarya</taxon>
        <taxon>Ascomycota</taxon>
        <taxon>Pezizomycotina</taxon>
        <taxon>Dothideomycetes</taxon>
        <taxon>Pleosporomycetidae</taxon>
        <taxon>Pleosporales</taxon>
        <taxon>Massarineae</taxon>
        <taxon>Didymosphaeriaceae</taxon>
        <taxon>Bimuria</taxon>
    </lineage>
</organism>
<dbReference type="GO" id="GO:0000294">
    <property type="term" value="P:nuclear-transcribed mRNA catabolic process, RNase MRP-dependent"/>
    <property type="evidence" value="ECO:0007669"/>
    <property type="project" value="TreeGrafter"/>
</dbReference>
<dbReference type="GO" id="GO:0000466">
    <property type="term" value="P:maturation of 5.8S rRNA from tricistronic rRNA transcript (SSU-rRNA, 5.8S rRNA, LSU-rRNA)"/>
    <property type="evidence" value="ECO:0007669"/>
    <property type="project" value="TreeGrafter"/>
</dbReference>
<reference evidence="2" key="1">
    <citation type="journal article" date="2020" name="Stud. Mycol.">
        <title>101 Dothideomycetes genomes: a test case for predicting lifestyles and emergence of pathogens.</title>
        <authorList>
            <person name="Haridas S."/>
            <person name="Albert R."/>
            <person name="Binder M."/>
            <person name="Bloem J."/>
            <person name="Labutti K."/>
            <person name="Salamov A."/>
            <person name="Andreopoulos B."/>
            <person name="Baker S."/>
            <person name="Barry K."/>
            <person name="Bills G."/>
            <person name="Bluhm B."/>
            <person name="Cannon C."/>
            <person name="Castanera R."/>
            <person name="Culley D."/>
            <person name="Daum C."/>
            <person name="Ezra D."/>
            <person name="Gonzalez J."/>
            <person name="Henrissat B."/>
            <person name="Kuo A."/>
            <person name="Liang C."/>
            <person name="Lipzen A."/>
            <person name="Lutzoni F."/>
            <person name="Magnuson J."/>
            <person name="Mondo S."/>
            <person name="Nolan M."/>
            <person name="Ohm R."/>
            <person name="Pangilinan J."/>
            <person name="Park H.-J."/>
            <person name="Ramirez L."/>
            <person name="Alfaro M."/>
            <person name="Sun H."/>
            <person name="Tritt A."/>
            <person name="Yoshinaga Y."/>
            <person name="Zwiers L.-H."/>
            <person name="Turgeon B."/>
            <person name="Goodwin S."/>
            <person name="Spatafora J."/>
            <person name="Crous P."/>
            <person name="Grigoriev I."/>
        </authorList>
    </citation>
    <scope>NUCLEOTIDE SEQUENCE</scope>
    <source>
        <strain evidence="2">CBS 107.79</strain>
    </source>
</reference>